<gene>
    <name evidence="3" type="ORF">DERYTH_LOCUS5759</name>
</gene>
<comment type="caution">
    <text evidence="3">The sequence shown here is derived from an EMBL/GenBank/DDBJ whole genome shotgun (WGS) entry which is preliminary data.</text>
</comment>
<evidence type="ECO:0000256" key="2">
    <source>
        <dbReference type="SAM" id="SignalP"/>
    </source>
</evidence>
<reference evidence="3" key="1">
    <citation type="submission" date="2021-06" db="EMBL/GenBank/DDBJ databases">
        <authorList>
            <person name="Kallberg Y."/>
            <person name="Tangrot J."/>
            <person name="Rosling A."/>
        </authorList>
    </citation>
    <scope>NUCLEOTIDE SEQUENCE</scope>
    <source>
        <strain evidence="3">MA453B</strain>
    </source>
</reference>
<protein>
    <submittedName>
        <fullName evidence="3">19621_t:CDS:1</fullName>
    </submittedName>
</protein>
<organism evidence="3 4">
    <name type="scientific">Dentiscutata erythropus</name>
    <dbReference type="NCBI Taxonomy" id="1348616"/>
    <lineage>
        <taxon>Eukaryota</taxon>
        <taxon>Fungi</taxon>
        <taxon>Fungi incertae sedis</taxon>
        <taxon>Mucoromycota</taxon>
        <taxon>Glomeromycotina</taxon>
        <taxon>Glomeromycetes</taxon>
        <taxon>Diversisporales</taxon>
        <taxon>Gigasporaceae</taxon>
        <taxon>Dentiscutata</taxon>
    </lineage>
</organism>
<proteinExistence type="predicted"/>
<dbReference type="AlphaFoldDB" id="A0A9N9BD19"/>
<keyword evidence="1" id="KW-0812">Transmembrane</keyword>
<keyword evidence="1" id="KW-1133">Transmembrane helix</keyword>
<sequence>MASKNLHIHLLTIIILLSFNLVNAQNEDTDSQSDLVLTDGQIEAIFDLMAIDAVHANNSRTAQLDYFSLRMLSYFFQSLILALSIFFTYSIYKNTGNFFYVQYLITSLTFTTTNLLLDLINRHEPDILSSSEFVVHITFFIIAVIRGYINTTHYLFILLPSLFGIFFPIFAYVVAILREEIATRTRTLSLISVDQKEETVTCAGKLVSIILAFIFGELMNHGILEDEYNFAVMTAVKEKLKLASICSQFIFCLIVKPPVLWIKAFLTALVIYASVDVKIREIREKKRKNRHKIHELPVDVEKHNGVITNVV</sequence>
<feature type="transmembrane region" description="Helical" evidence="1">
    <location>
        <begin position="98"/>
        <end position="121"/>
    </location>
</feature>
<dbReference type="OrthoDB" id="2431269at2759"/>
<keyword evidence="4" id="KW-1185">Reference proteome</keyword>
<evidence type="ECO:0000313" key="3">
    <source>
        <dbReference type="EMBL" id="CAG8561474.1"/>
    </source>
</evidence>
<dbReference type="Proteomes" id="UP000789405">
    <property type="component" value="Unassembled WGS sequence"/>
</dbReference>
<feature type="chain" id="PRO_5040354288" evidence="2">
    <location>
        <begin position="25"/>
        <end position="311"/>
    </location>
</feature>
<accession>A0A9N9BD19</accession>
<keyword evidence="2" id="KW-0732">Signal</keyword>
<feature type="transmembrane region" description="Helical" evidence="1">
    <location>
        <begin position="71"/>
        <end position="92"/>
    </location>
</feature>
<feature type="transmembrane region" description="Helical" evidence="1">
    <location>
        <begin position="133"/>
        <end position="149"/>
    </location>
</feature>
<dbReference type="EMBL" id="CAJVPY010002468">
    <property type="protein sequence ID" value="CAG8561474.1"/>
    <property type="molecule type" value="Genomic_DNA"/>
</dbReference>
<keyword evidence="1" id="KW-0472">Membrane</keyword>
<evidence type="ECO:0000313" key="4">
    <source>
        <dbReference type="Proteomes" id="UP000789405"/>
    </source>
</evidence>
<feature type="transmembrane region" description="Helical" evidence="1">
    <location>
        <begin position="155"/>
        <end position="177"/>
    </location>
</feature>
<evidence type="ECO:0000256" key="1">
    <source>
        <dbReference type="SAM" id="Phobius"/>
    </source>
</evidence>
<feature type="signal peptide" evidence="2">
    <location>
        <begin position="1"/>
        <end position="24"/>
    </location>
</feature>
<feature type="transmembrane region" description="Helical" evidence="1">
    <location>
        <begin position="260"/>
        <end position="279"/>
    </location>
</feature>
<name>A0A9N9BD19_9GLOM</name>